<name>A0A1E5NIG3_9SPIR</name>
<evidence type="ECO:0000256" key="1">
    <source>
        <dbReference type="ARBA" id="ARBA00004141"/>
    </source>
</evidence>
<feature type="transmembrane region" description="Helical" evidence="6">
    <location>
        <begin position="73"/>
        <end position="96"/>
    </location>
</feature>
<comment type="subcellular location">
    <subcellularLocation>
        <location evidence="1">Membrane</location>
        <topology evidence="1">Multi-pass membrane protein</topology>
    </subcellularLocation>
</comment>
<feature type="transmembrane region" description="Helical" evidence="6">
    <location>
        <begin position="161"/>
        <end position="183"/>
    </location>
</feature>
<evidence type="ECO:0000313" key="7">
    <source>
        <dbReference type="EMBL" id="OEJ15943.1"/>
    </source>
</evidence>
<dbReference type="InterPro" id="IPR047623">
    <property type="entry name" value="SatP"/>
</dbReference>
<dbReference type="EMBL" id="MDCO01000001">
    <property type="protein sequence ID" value="OEJ15943.1"/>
    <property type="molecule type" value="Genomic_DNA"/>
</dbReference>
<comment type="caution">
    <text evidence="7">The sequence shown here is derived from an EMBL/GenBank/DDBJ whole genome shotgun (WGS) entry which is preliminary data.</text>
</comment>
<dbReference type="GO" id="GO:0016020">
    <property type="term" value="C:membrane"/>
    <property type="evidence" value="ECO:0007669"/>
    <property type="project" value="UniProtKB-SubCell"/>
</dbReference>
<proteinExistence type="inferred from homology"/>
<feature type="transmembrane region" description="Helical" evidence="6">
    <location>
        <begin position="43"/>
        <end position="61"/>
    </location>
</feature>
<feature type="transmembrane region" description="Helical" evidence="6">
    <location>
        <begin position="108"/>
        <end position="127"/>
    </location>
</feature>
<keyword evidence="4 6" id="KW-1133">Transmembrane helix</keyword>
<evidence type="ECO:0000256" key="3">
    <source>
        <dbReference type="ARBA" id="ARBA00022692"/>
    </source>
</evidence>
<dbReference type="AlphaFoldDB" id="A0A1E5NIG3"/>
<reference evidence="7 8" key="1">
    <citation type="submission" date="2016-08" db="EMBL/GenBank/DDBJ databases">
        <title>Characterization and recognition of Brachyspira hampsonii sp. nov., a novel intestinal spirochete that is pathogenic to pigs.</title>
        <authorList>
            <person name="Mirajkar N."/>
            <person name="La T."/>
            <person name="Phillips N."/>
            <person name="Hampson D."/>
            <person name="Gebhart C."/>
        </authorList>
    </citation>
    <scope>NUCLEOTIDE SEQUENCE [LARGE SCALE GENOMIC DNA]</scope>
    <source>
        <strain evidence="7 8">P280/1</strain>
    </source>
</reference>
<evidence type="ECO:0000256" key="4">
    <source>
        <dbReference type="ARBA" id="ARBA00022989"/>
    </source>
</evidence>
<evidence type="ECO:0000256" key="5">
    <source>
        <dbReference type="ARBA" id="ARBA00023136"/>
    </source>
</evidence>
<evidence type="ECO:0000256" key="2">
    <source>
        <dbReference type="ARBA" id="ARBA00005587"/>
    </source>
</evidence>
<comment type="similarity">
    <text evidence="2">Belongs to the acetate uptake transporter (AceTr) (TC 2.A.96) family.</text>
</comment>
<dbReference type="Proteomes" id="UP000095247">
    <property type="component" value="Unassembled WGS sequence"/>
</dbReference>
<feature type="transmembrane region" description="Helical" evidence="6">
    <location>
        <begin position="15"/>
        <end position="31"/>
    </location>
</feature>
<feature type="transmembrane region" description="Helical" evidence="6">
    <location>
        <begin position="133"/>
        <end position="154"/>
    </location>
</feature>
<gene>
    <name evidence="7" type="ORF">BFL38_10825</name>
</gene>
<dbReference type="PANTHER" id="PTHR30178">
    <property type="entry name" value="INNER MEMBRANE PROTEIN YAAH"/>
    <property type="match status" value="1"/>
</dbReference>
<dbReference type="NCBIfam" id="NF038013">
    <property type="entry name" value="AceTr_1"/>
    <property type="match status" value="1"/>
</dbReference>
<accession>A0A1E5NIG3</accession>
<evidence type="ECO:0000313" key="8">
    <source>
        <dbReference type="Proteomes" id="UP000095247"/>
    </source>
</evidence>
<keyword evidence="3 6" id="KW-0812">Transmembrane</keyword>
<dbReference type="PANTHER" id="PTHR30178:SF3">
    <property type="entry name" value="SUCCINATE-ACETATE_PROTON SYMPORTER SATP"/>
    <property type="match status" value="1"/>
</dbReference>
<keyword evidence="5 6" id="KW-0472">Membrane</keyword>
<dbReference type="Pfam" id="PF01184">
    <property type="entry name" value="Gpr1_Fun34_YaaH"/>
    <property type="match status" value="1"/>
</dbReference>
<dbReference type="RefSeq" id="WP_069725414.1">
    <property type="nucleotide sequence ID" value="NZ_MDCO01000001.1"/>
</dbReference>
<dbReference type="InterPro" id="IPR000791">
    <property type="entry name" value="Gpr1/Fun34/SatP-like"/>
</dbReference>
<evidence type="ECO:0000256" key="6">
    <source>
        <dbReference type="SAM" id="Phobius"/>
    </source>
</evidence>
<sequence length="205" mass="21708">MNNEVKVTHTLADPAPFGLFGLAVITFVASTQKLGLTSGFPGLIPWAIFLGCITQFVAAIIDFKKDNVFGATVFGSFGLFWIAVAFIWLTTLGVFGEEMKSSIDMKQFGVVCIAYLFLVGPLTFGAAEAHKVLFLIFVAVDVLLVAMALNYLGIAVKETQIVAGISELAAGLLGFYGAAAGVLNKNLGRVVLPVGKPLGIFKKQA</sequence>
<organism evidence="7 8">
    <name type="scientific">Brachyspira hampsonii</name>
    <dbReference type="NCBI Taxonomy" id="1287055"/>
    <lineage>
        <taxon>Bacteria</taxon>
        <taxon>Pseudomonadati</taxon>
        <taxon>Spirochaetota</taxon>
        <taxon>Spirochaetia</taxon>
        <taxon>Brachyspirales</taxon>
        <taxon>Brachyspiraceae</taxon>
        <taxon>Brachyspira</taxon>
    </lineage>
</organism>
<protein>
    <submittedName>
        <fullName evidence="7">Uncharacterized protein</fullName>
    </submittedName>
</protein>